<dbReference type="EMBL" id="CP000837">
    <property type="protein sequence ID" value="ADE32290.1"/>
    <property type="molecule type" value="Genomic_DNA"/>
</dbReference>
<dbReference type="SUPFAM" id="SSF75500">
    <property type="entry name" value="Putative transcriptional regulator TM1602, C-terminal domain"/>
    <property type="match status" value="1"/>
</dbReference>
<dbReference type="Gene3D" id="1.10.10.10">
    <property type="entry name" value="Winged helix-like DNA-binding domain superfamily/Winged helix DNA-binding domain"/>
    <property type="match status" value="1"/>
</dbReference>
<dbReference type="GO" id="GO:0046872">
    <property type="term" value="F:metal ion binding"/>
    <property type="evidence" value="ECO:0007669"/>
    <property type="project" value="UniProtKB-KW"/>
</dbReference>
<dbReference type="PANTHER" id="PTHR40068">
    <property type="entry name" value="TRANSCRIPTION REPRESSOR NIAR-RELATED"/>
    <property type="match status" value="1"/>
</dbReference>
<keyword evidence="1" id="KW-0533">Nickel</keyword>
<dbReference type="AlphaFoldDB" id="D5AKC5"/>
<dbReference type="Pfam" id="PF02829">
    <property type="entry name" value="3H"/>
    <property type="match status" value="1"/>
</dbReference>
<evidence type="ECO:0000256" key="1">
    <source>
        <dbReference type="PIRSR" id="PIRSR037847-1"/>
    </source>
</evidence>
<feature type="binding site" evidence="1">
    <location>
        <position position="89"/>
    </location>
    <ligand>
        <name>Ni(2+)</name>
        <dbReference type="ChEBI" id="CHEBI:49786"/>
    </ligand>
</feature>
<keyword evidence="1" id="KW-0479">Metal-binding</keyword>
<dbReference type="InterPro" id="IPR004173">
    <property type="entry name" value="3H_domain"/>
</dbReference>
<evidence type="ECO:0000313" key="4">
    <source>
        <dbReference type="EMBL" id="ADE32290.1"/>
    </source>
</evidence>
<accession>D5AKC5</accession>
<name>D5AKC5_STRGZ</name>
<dbReference type="KEGG" id="ssw:SSGZ1_1834"/>
<proteinExistence type="predicted"/>
<evidence type="ECO:0000259" key="3">
    <source>
        <dbReference type="Pfam" id="PF08279"/>
    </source>
</evidence>
<dbReference type="PATRIC" id="fig|423211.3.peg.1806"/>
<feature type="domain" description="3H" evidence="2">
    <location>
        <begin position="77"/>
        <end position="173"/>
    </location>
</feature>
<dbReference type="InterPro" id="IPR026043">
    <property type="entry name" value="NadR"/>
</dbReference>
<feature type="domain" description="Helix-turn-helix type 11" evidence="3">
    <location>
        <begin position="8"/>
        <end position="60"/>
    </location>
</feature>
<protein>
    <submittedName>
        <fullName evidence="4">3H domain containing protein</fullName>
    </submittedName>
</protein>
<dbReference type="PANTHER" id="PTHR40068:SF1">
    <property type="entry name" value="TRANSCRIPTION REPRESSOR NIAR-RELATED"/>
    <property type="match status" value="1"/>
</dbReference>
<dbReference type="InterPro" id="IPR036390">
    <property type="entry name" value="WH_DNA-bd_sf"/>
</dbReference>
<dbReference type="InterPro" id="IPR035922">
    <property type="entry name" value="3H_dom_sf"/>
</dbReference>
<organism evidence="4 5">
    <name type="scientific">Streptococcus suis (strain GZ1)</name>
    <dbReference type="NCBI Taxonomy" id="423211"/>
    <lineage>
        <taxon>Bacteria</taxon>
        <taxon>Bacillati</taxon>
        <taxon>Bacillota</taxon>
        <taxon>Bacilli</taxon>
        <taxon>Lactobacillales</taxon>
        <taxon>Streptococcaceae</taxon>
        <taxon>Streptococcus</taxon>
    </lineage>
</organism>
<dbReference type="InterPro" id="IPR036388">
    <property type="entry name" value="WH-like_DNA-bd_sf"/>
</dbReference>
<feature type="binding site" evidence="1">
    <location>
        <position position="81"/>
    </location>
    <ligand>
        <name>Ni(2+)</name>
        <dbReference type="ChEBI" id="CHEBI:49786"/>
    </ligand>
</feature>
<dbReference type="Proteomes" id="UP000002359">
    <property type="component" value="Chromosome"/>
</dbReference>
<dbReference type="Pfam" id="PF08279">
    <property type="entry name" value="HTH_11"/>
    <property type="match status" value="1"/>
</dbReference>
<dbReference type="SUPFAM" id="SSF46785">
    <property type="entry name" value="Winged helix' DNA-binding domain"/>
    <property type="match status" value="1"/>
</dbReference>
<evidence type="ECO:0000259" key="2">
    <source>
        <dbReference type="Pfam" id="PF02829"/>
    </source>
</evidence>
<feature type="binding site" evidence="1">
    <location>
        <position position="148"/>
    </location>
    <ligand>
        <name>Ni(2+)</name>
        <dbReference type="ChEBI" id="CHEBI:49786"/>
    </ligand>
</feature>
<dbReference type="PIRSF" id="PIRSF037847">
    <property type="entry name" value="NiaR"/>
    <property type="match status" value="1"/>
</dbReference>
<dbReference type="Gene3D" id="3.30.1340.20">
    <property type="entry name" value="3H domain"/>
    <property type="match status" value="1"/>
</dbReference>
<feature type="binding site" evidence="1">
    <location>
        <position position="150"/>
    </location>
    <ligand>
        <name>Ni(2+)</name>
        <dbReference type="ChEBI" id="CHEBI:49786"/>
    </ligand>
</feature>
<dbReference type="InterPro" id="IPR013196">
    <property type="entry name" value="HTH_11"/>
</dbReference>
<sequence>MCMKATERRKKILSLLRESPYPLAANYLAKEFGVSRQVIVGDVALLRAEGEAVLATPRGYLLQSSLPSTEGAYIRKIACQHGPEEVEKELTILLEGGAQILDVEIEHPIYGLLSGKLNIASLEDRDHFLDALGQYQGVLLSNLTEGVHTHTVSFPSVQAYNELSAALKHAGILLEN</sequence>
<evidence type="ECO:0000313" key="5">
    <source>
        <dbReference type="Proteomes" id="UP000002359"/>
    </source>
</evidence>
<dbReference type="HOGENOM" id="CLU_108798_0_0_9"/>
<gene>
    <name evidence="4" type="ordered locus">SSGZ1_1834</name>
</gene>
<reference evidence="4 5" key="1">
    <citation type="journal article" date="2009" name="J. Infect. Dis.">
        <title>Clinical, experimental, and genomic differences between intermediately pathogenic, highly pathogenic, and epidemic Streptococcus suis.</title>
        <authorList>
            <person name="Ye C."/>
            <person name="Zheng H."/>
            <person name="Zhang J."/>
            <person name="Jing H."/>
            <person name="Wang L."/>
            <person name="Xiong Y."/>
            <person name="Wang W."/>
            <person name="Zhou Z."/>
            <person name="Sun Q."/>
            <person name="Luo X."/>
            <person name="Du H."/>
            <person name="Gottschalk M."/>
            <person name="Xu J."/>
        </authorList>
    </citation>
    <scope>NUCLEOTIDE SEQUENCE [LARGE SCALE GENOMIC DNA]</scope>
    <source>
        <strain evidence="4 5">GZ1</strain>
    </source>
</reference>